<evidence type="ECO:0000313" key="2">
    <source>
        <dbReference type="Proteomes" id="UP000190166"/>
    </source>
</evidence>
<dbReference type="AlphaFoldDB" id="A0A1T5P947"/>
<dbReference type="EMBL" id="FUZZ01000004">
    <property type="protein sequence ID" value="SKD09274.1"/>
    <property type="molecule type" value="Genomic_DNA"/>
</dbReference>
<organism evidence="1 2">
    <name type="scientific">Chitinophaga ginsengisegetis</name>
    <dbReference type="NCBI Taxonomy" id="393003"/>
    <lineage>
        <taxon>Bacteria</taxon>
        <taxon>Pseudomonadati</taxon>
        <taxon>Bacteroidota</taxon>
        <taxon>Chitinophagia</taxon>
        <taxon>Chitinophagales</taxon>
        <taxon>Chitinophagaceae</taxon>
        <taxon>Chitinophaga</taxon>
    </lineage>
</organism>
<proteinExistence type="predicted"/>
<dbReference type="STRING" id="393003.SAMN05660461_5157"/>
<evidence type="ECO:0000313" key="1">
    <source>
        <dbReference type="EMBL" id="SKD09274.1"/>
    </source>
</evidence>
<accession>A0A1T5P947</accession>
<sequence>MAYFTNGIAFIGAIGNMTAYKMKGTDKIIVRSKGGASKTQIKHSPGFERTRENNTEFGGCSYASKAIRQVLFPVKHLADYNFTSTLTKLAKHIQLQDKVGDRGQRSILLSRHSYLLDGFQLNKKNTFDYVVRHPAGCFIERETGSAEIQLPALNPGFNLVAPWQYPFFRFIITFGMVADVVCKESNYQSQEKLLLPTTAHTEWQPVKQDFEAQRIVLQLRDLAELDDTKTLLVGIGIEMGMPITNEVIDVVKYAGCAKILATG</sequence>
<reference evidence="1 2" key="1">
    <citation type="submission" date="2017-02" db="EMBL/GenBank/DDBJ databases">
        <authorList>
            <person name="Peterson S.W."/>
        </authorList>
    </citation>
    <scope>NUCLEOTIDE SEQUENCE [LARGE SCALE GENOMIC DNA]</scope>
    <source>
        <strain evidence="1 2">DSM 18108</strain>
    </source>
</reference>
<name>A0A1T5P947_9BACT</name>
<dbReference type="RefSeq" id="WP_079472414.1">
    <property type="nucleotide sequence ID" value="NZ_FUZZ01000004.1"/>
</dbReference>
<gene>
    <name evidence="1" type="ORF">SAMN05660461_5157</name>
</gene>
<dbReference type="Proteomes" id="UP000190166">
    <property type="component" value="Unassembled WGS sequence"/>
</dbReference>
<protein>
    <submittedName>
        <fullName evidence="1">Uncharacterized protein</fullName>
    </submittedName>
</protein>
<keyword evidence="2" id="KW-1185">Reference proteome</keyword>